<dbReference type="eggNOG" id="COG0795">
    <property type="taxonomic scope" value="Bacteria"/>
</dbReference>
<feature type="transmembrane region" description="Helical" evidence="6">
    <location>
        <begin position="282"/>
        <end position="300"/>
    </location>
</feature>
<dbReference type="GO" id="GO:0043190">
    <property type="term" value="C:ATP-binding cassette (ABC) transporter complex"/>
    <property type="evidence" value="ECO:0007669"/>
    <property type="project" value="InterPro"/>
</dbReference>
<dbReference type="AlphaFoldDB" id="F9Y6W9"/>
<keyword evidence="2" id="KW-1003">Cell membrane</keyword>
<dbReference type="PANTHER" id="PTHR33529:SF6">
    <property type="entry name" value="YJGP_YJGQ FAMILY PERMEASE"/>
    <property type="match status" value="1"/>
</dbReference>
<dbReference type="GO" id="GO:0015920">
    <property type="term" value="P:lipopolysaccharide transport"/>
    <property type="evidence" value="ECO:0007669"/>
    <property type="project" value="TreeGrafter"/>
</dbReference>
<dbReference type="OrthoDB" id="8477889at2"/>
<dbReference type="EMBL" id="CP002018">
    <property type="protein sequence ID" value="AEM40986.1"/>
    <property type="molecule type" value="Genomic_DNA"/>
</dbReference>
<evidence type="ECO:0000256" key="6">
    <source>
        <dbReference type="SAM" id="Phobius"/>
    </source>
</evidence>
<evidence type="ECO:0000256" key="5">
    <source>
        <dbReference type="ARBA" id="ARBA00023136"/>
    </source>
</evidence>
<name>F9Y6W9_KETVW</name>
<feature type="transmembrane region" description="Helical" evidence="6">
    <location>
        <begin position="309"/>
        <end position="330"/>
    </location>
</feature>
<dbReference type="RefSeq" id="WP_013384452.1">
    <property type="nucleotide sequence ID" value="NC_017384.1"/>
</dbReference>
<feature type="transmembrane region" description="Helical" evidence="6">
    <location>
        <begin position="49"/>
        <end position="78"/>
    </location>
</feature>
<dbReference type="PATRIC" id="fig|759362.5.peg.1184"/>
<evidence type="ECO:0000256" key="3">
    <source>
        <dbReference type="ARBA" id="ARBA00022692"/>
    </source>
</evidence>
<keyword evidence="8" id="KW-1185">Reference proteome</keyword>
<dbReference type="PANTHER" id="PTHR33529">
    <property type="entry name" value="SLR0882 PROTEIN-RELATED"/>
    <property type="match status" value="1"/>
</dbReference>
<keyword evidence="5 6" id="KW-0472">Membrane</keyword>
<evidence type="ECO:0000256" key="4">
    <source>
        <dbReference type="ARBA" id="ARBA00022989"/>
    </source>
</evidence>
<comment type="subcellular location">
    <subcellularLocation>
        <location evidence="1">Cell membrane</location>
        <topology evidence="1">Multi-pass membrane protein</topology>
    </subcellularLocation>
</comment>
<dbReference type="GO" id="GO:0055085">
    <property type="term" value="P:transmembrane transport"/>
    <property type="evidence" value="ECO:0007669"/>
    <property type="project" value="InterPro"/>
</dbReference>
<sequence length="379" mass="41635">MGRFDRYLLSQLMTLFGFFSLVLIMVYWVNRAVALFDQLISDGQGMWVFVEFTALSLPAIIKLVLPLSAFVASVYVANRLSGESELVVVQSTGFSPARVMRAVMVFGLIAVVMVQILAHVLVPLSNQRLNIRQAEVTQTATARILRAGEFMTPIAGVTLYIRSITPEGELQDVFLSDSRASLADTIYTASRAYIVRTERAPQLVMVDGSIQNLSHQTERMSFTTFSDFAYDLSSILPSVDPAALSLRNATTLQLLLARDEMTLLFGADNIRTEIHDRLSEPLLGLIGPLLGFATLLIGGFSRFGLSRQIAAAVGLVILVKMIESTATGAIRRDAGLWWTLYLPAVFGLGITGLLLFLAARPLLSRRISALLTFWRGRPA</sequence>
<gene>
    <name evidence="7" type="ordered locus">KVU_1147</name>
</gene>
<accession>F9Y6W9</accession>
<protein>
    <submittedName>
        <fullName evidence="7">Permease YjgP/YjgQ family protein</fullName>
    </submittedName>
</protein>
<keyword evidence="3 6" id="KW-0812">Transmembrane</keyword>
<dbReference type="InterPro" id="IPR030922">
    <property type="entry name" value="LptF"/>
</dbReference>
<dbReference type="HOGENOM" id="CLU_028799_7_1_5"/>
<evidence type="ECO:0000256" key="2">
    <source>
        <dbReference type="ARBA" id="ARBA00022475"/>
    </source>
</evidence>
<evidence type="ECO:0000256" key="1">
    <source>
        <dbReference type="ARBA" id="ARBA00004651"/>
    </source>
</evidence>
<dbReference type="KEGG" id="kvl:KVU_1147"/>
<dbReference type="Proteomes" id="UP000000692">
    <property type="component" value="Chromosome"/>
</dbReference>
<proteinExistence type="predicted"/>
<reference evidence="7 8" key="1">
    <citation type="journal article" date="2011" name="J. Bacteriol.">
        <title>Complete genome sequence of the industrial strain Ketogulonicigenium vulgare WSH-001.</title>
        <authorList>
            <person name="Liu L."/>
            <person name="Li Y."/>
            <person name="Zhang J."/>
            <person name="Zhou Z."/>
            <person name="Liu J."/>
            <person name="Li X."/>
            <person name="Zhou J."/>
            <person name="Du G."/>
            <person name="Wang L."/>
            <person name="Chen J."/>
        </authorList>
    </citation>
    <scope>NUCLEOTIDE SEQUENCE [LARGE SCALE GENOMIC DNA]</scope>
    <source>
        <strain evidence="7 8">WSH-001</strain>
    </source>
</reference>
<dbReference type="Pfam" id="PF03739">
    <property type="entry name" value="LptF_LptG"/>
    <property type="match status" value="1"/>
</dbReference>
<organism evidence="7 8">
    <name type="scientific">Ketogulonicigenium vulgare (strain WSH-001)</name>
    <dbReference type="NCBI Taxonomy" id="759362"/>
    <lineage>
        <taxon>Bacteria</taxon>
        <taxon>Pseudomonadati</taxon>
        <taxon>Pseudomonadota</taxon>
        <taxon>Alphaproteobacteria</taxon>
        <taxon>Rhodobacterales</taxon>
        <taxon>Roseobacteraceae</taxon>
        <taxon>Ketogulonicigenium</taxon>
    </lineage>
</organism>
<keyword evidence="4 6" id="KW-1133">Transmembrane helix</keyword>
<evidence type="ECO:0000313" key="7">
    <source>
        <dbReference type="EMBL" id="AEM40986.1"/>
    </source>
</evidence>
<feature type="transmembrane region" description="Helical" evidence="6">
    <location>
        <begin position="7"/>
        <end position="29"/>
    </location>
</feature>
<dbReference type="InterPro" id="IPR005495">
    <property type="entry name" value="LptG/LptF_permease"/>
</dbReference>
<dbReference type="NCBIfam" id="TIGR04407">
    <property type="entry name" value="LptF_YjgP"/>
    <property type="match status" value="1"/>
</dbReference>
<feature type="transmembrane region" description="Helical" evidence="6">
    <location>
        <begin position="99"/>
        <end position="122"/>
    </location>
</feature>
<evidence type="ECO:0000313" key="8">
    <source>
        <dbReference type="Proteomes" id="UP000000692"/>
    </source>
</evidence>
<feature type="transmembrane region" description="Helical" evidence="6">
    <location>
        <begin position="336"/>
        <end position="358"/>
    </location>
</feature>